<evidence type="ECO:0000313" key="8">
    <source>
        <dbReference type="Proteomes" id="UP000034664"/>
    </source>
</evidence>
<gene>
    <name evidence="4" type="primary">cobQ</name>
    <name evidence="7" type="ORF">UU14_C0010G0014</name>
</gene>
<keyword evidence="3 4" id="KW-0315">Glutamine amidotransferase</keyword>
<reference evidence="7 8" key="1">
    <citation type="journal article" date="2015" name="Nature">
        <title>rRNA introns, odd ribosomes, and small enigmatic genomes across a large radiation of phyla.</title>
        <authorList>
            <person name="Brown C.T."/>
            <person name="Hug L.A."/>
            <person name="Thomas B.C."/>
            <person name="Sharon I."/>
            <person name="Castelle C.J."/>
            <person name="Singh A."/>
            <person name="Wilkins M.J."/>
            <person name="Williams K.H."/>
            <person name="Banfield J.F."/>
        </authorList>
    </citation>
    <scope>NUCLEOTIDE SEQUENCE [LARGE SCALE GENOMIC DNA]</scope>
</reference>
<comment type="function">
    <text evidence="4">Catalyzes amidations at positions B, D, E, and G on adenosylcobyrinic A,C-diamide. NH(2) groups are provided by glutamine, and one molecule of ATP is hydrogenolyzed for each amidation.</text>
</comment>
<feature type="active site" evidence="4">
    <location>
        <position position="414"/>
    </location>
</feature>
<dbReference type="PROSITE" id="PS51274">
    <property type="entry name" value="GATASE_COBBQ"/>
    <property type="match status" value="1"/>
</dbReference>
<evidence type="ECO:0000256" key="3">
    <source>
        <dbReference type="ARBA" id="ARBA00022962"/>
    </source>
</evidence>
<comment type="caution">
    <text evidence="7">The sequence shown here is derived from an EMBL/GenBank/DDBJ whole genome shotgun (WGS) entry which is preliminary data.</text>
</comment>
<dbReference type="Pfam" id="PF01656">
    <property type="entry name" value="CbiA"/>
    <property type="match status" value="1"/>
</dbReference>
<sequence length="468" mass="51991">MRLEAIIMKPRIDRLSSLAIFGTASGVGKSTVVTGLCRAFSNRGILVSPFKAQNISNNAGVTSDGLEMSRAQITQAQAARIEPHIDMNPVLLKPQQNGFQRIINGMLSKQQNDIFLVASRSFNRLGKKYQTIIIEGAGSCAEVNLLKTDPCNFRIAKLVGAPVILVADMYHGGVFSQIIGTLVCLPQKYQDMIIGFIINRFTGSRRAFKKSIIWLEQETGKPVLGVLPVIDSLNLPDEDVAEKISNNTSSPSLHIGIVKLPHIANTSDFVPLRDMSDITVDYLDKPRDLSVYSAVILPGTKCTIDDLLWLRKSEWASYIYSYARANRHLLGICGGMQLLGQSIHDPDHIEHTQTIVAGLGLLPIRTTFQSPKVTNKSTFYWDGIRGEGYEIHMGRTELTADVYEHGSILGTYMHGFFDTYAVRSKWLKKIGYAGTLSCHTDYDKQYETLAKKLEKYIDITGLIKKMNT</sequence>
<proteinExistence type="inferred from homology"/>
<evidence type="ECO:0000256" key="4">
    <source>
        <dbReference type="HAMAP-Rule" id="MF_00028"/>
    </source>
</evidence>
<feature type="domain" description="CobB/CobQ-like glutamine amidotransferase" evidence="6">
    <location>
        <begin position="255"/>
        <end position="419"/>
    </location>
</feature>
<dbReference type="GO" id="GO:0009236">
    <property type="term" value="P:cobalamin biosynthetic process"/>
    <property type="evidence" value="ECO:0007669"/>
    <property type="project" value="UniProtKB-UniRule"/>
</dbReference>
<dbReference type="Gene3D" id="3.40.50.880">
    <property type="match status" value="1"/>
</dbReference>
<dbReference type="NCBIfam" id="NF001989">
    <property type="entry name" value="PRK00784.1"/>
    <property type="match status" value="1"/>
</dbReference>
<accession>A0A0G0VJP2</accession>
<dbReference type="InterPro" id="IPR027417">
    <property type="entry name" value="P-loop_NTPase"/>
</dbReference>
<evidence type="ECO:0000256" key="2">
    <source>
        <dbReference type="ARBA" id="ARBA00022573"/>
    </source>
</evidence>
<name>A0A0G0VJP2_9BACT</name>
<dbReference type="CDD" id="cd01750">
    <property type="entry name" value="GATase1_CobQ"/>
    <property type="match status" value="1"/>
</dbReference>
<dbReference type="GO" id="GO:0015420">
    <property type="term" value="F:ABC-type vitamin B12 transporter activity"/>
    <property type="evidence" value="ECO:0007669"/>
    <property type="project" value="UniProtKB-UniRule"/>
</dbReference>
<protein>
    <recommendedName>
        <fullName evidence="4">Cobyric acid synthase</fullName>
    </recommendedName>
</protein>
<organism evidence="7 8">
    <name type="scientific">Candidatus Roizmanbacteria bacterium GW2011_GWB1_40_7</name>
    <dbReference type="NCBI Taxonomy" id="1618482"/>
    <lineage>
        <taxon>Bacteria</taxon>
        <taxon>Candidatus Roizmaniibacteriota</taxon>
    </lineage>
</organism>
<dbReference type="InterPro" id="IPR011698">
    <property type="entry name" value="GATase_3"/>
</dbReference>
<dbReference type="InterPro" id="IPR002586">
    <property type="entry name" value="CobQ/CobB/MinD/ParA_Nub-bd_dom"/>
</dbReference>
<evidence type="ECO:0000259" key="5">
    <source>
        <dbReference type="Pfam" id="PF01656"/>
    </source>
</evidence>
<dbReference type="PATRIC" id="fig|1618482.3.peg.513"/>
<dbReference type="Gene3D" id="3.40.50.300">
    <property type="entry name" value="P-loop containing nucleotide triphosphate hydrolases"/>
    <property type="match status" value="1"/>
</dbReference>
<feature type="domain" description="CobQ/CobB/MinD/ParA nucleotide binding" evidence="5">
    <location>
        <begin position="18"/>
        <end position="233"/>
    </location>
</feature>
<feature type="active site" description="Nucleophile" evidence="4">
    <location>
        <position position="333"/>
    </location>
</feature>
<dbReference type="Proteomes" id="UP000034664">
    <property type="component" value="Unassembled WGS sequence"/>
</dbReference>
<dbReference type="InterPro" id="IPR004459">
    <property type="entry name" value="CobQ_synth"/>
</dbReference>
<dbReference type="HAMAP" id="MF_00028">
    <property type="entry name" value="CobQ"/>
    <property type="match status" value="1"/>
</dbReference>
<dbReference type="SUPFAM" id="SSF52317">
    <property type="entry name" value="Class I glutamine amidotransferase-like"/>
    <property type="match status" value="1"/>
</dbReference>
<dbReference type="EMBL" id="LBZM01000010">
    <property type="protein sequence ID" value="KKR72180.1"/>
    <property type="molecule type" value="Genomic_DNA"/>
</dbReference>
<dbReference type="SUPFAM" id="SSF52540">
    <property type="entry name" value="P-loop containing nucleoside triphosphate hydrolases"/>
    <property type="match status" value="1"/>
</dbReference>
<dbReference type="InterPro" id="IPR033949">
    <property type="entry name" value="CobQ_GATase1"/>
</dbReference>
<dbReference type="PANTHER" id="PTHR21343:SF1">
    <property type="entry name" value="COBYRIC ACID SYNTHASE"/>
    <property type="match status" value="1"/>
</dbReference>
<dbReference type="NCBIfam" id="TIGR00313">
    <property type="entry name" value="cobQ"/>
    <property type="match status" value="1"/>
</dbReference>
<dbReference type="PANTHER" id="PTHR21343">
    <property type="entry name" value="DETHIOBIOTIN SYNTHETASE"/>
    <property type="match status" value="1"/>
</dbReference>
<comment type="similarity">
    <text evidence="4">Belongs to the CobB/CobQ family. CobQ subfamily.</text>
</comment>
<keyword evidence="2 4" id="KW-0169">Cobalamin biosynthesis</keyword>
<dbReference type="UniPathway" id="UPA00148"/>
<evidence type="ECO:0000313" key="7">
    <source>
        <dbReference type="EMBL" id="KKR72180.1"/>
    </source>
</evidence>
<comment type="pathway">
    <text evidence="1 4">Cofactor biosynthesis; adenosylcobalamin biosynthesis.</text>
</comment>
<dbReference type="GO" id="GO:0003824">
    <property type="term" value="F:catalytic activity"/>
    <property type="evidence" value="ECO:0007669"/>
    <property type="project" value="InterPro"/>
</dbReference>
<evidence type="ECO:0000259" key="6">
    <source>
        <dbReference type="Pfam" id="PF07685"/>
    </source>
</evidence>
<dbReference type="Pfam" id="PF07685">
    <property type="entry name" value="GATase_3"/>
    <property type="match status" value="1"/>
</dbReference>
<evidence type="ECO:0000256" key="1">
    <source>
        <dbReference type="ARBA" id="ARBA00004953"/>
    </source>
</evidence>
<dbReference type="InterPro" id="IPR029062">
    <property type="entry name" value="Class_I_gatase-like"/>
</dbReference>
<dbReference type="AlphaFoldDB" id="A0A0G0VJP2"/>